<dbReference type="Gene3D" id="2.10.25.10">
    <property type="entry name" value="Laminin"/>
    <property type="match status" value="2"/>
</dbReference>
<feature type="domain" description="VWFA" evidence="8">
    <location>
        <begin position="1697"/>
        <end position="1880"/>
    </location>
</feature>
<dbReference type="InterPro" id="IPR006582">
    <property type="entry name" value="MD_domain"/>
</dbReference>
<dbReference type="Proteomes" id="UP000887566">
    <property type="component" value="Unplaced"/>
</dbReference>
<feature type="signal peptide" evidence="6">
    <location>
        <begin position="1"/>
        <end position="21"/>
    </location>
</feature>
<feature type="domain" description="VWFA" evidence="8">
    <location>
        <begin position="2737"/>
        <end position="2909"/>
    </location>
</feature>
<dbReference type="PROSITE" id="PS01186">
    <property type="entry name" value="EGF_2"/>
    <property type="match status" value="2"/>
</dbReference>
<evidence type="ECO:0000313" key="9">
    <source>
        <dbReference type="Proteomes" id="UP000887566"/>
    </source>
</evidence>
<organism evidence="9 10">
    <name type="scientific">Plectus sambesii</name>
    <dbReference type="NCBI Taxonomy" id="2011161"/>
    <lineage>
        <taxon>Eukaryota</taxon>
        <taxon>Metazoa</taxon>
        <taxon>Ecdysozoa</taxon>
        <taxon>Nematoda</taxon>
        <taxon>Chromadorea</taxon>
        <taxon>Plectida</taxon>
        <taxon>Plectina</taxon>
        <taxon>Plectoidea</taxon>
        <taxon>Plectidae</taxon>
        <taxon>Plectus</taxon>
    </lineage>
</organism>
<dbReference type="Gene3D" id="3.40.50.410">
    <property type="entry name" value="von Willebrand factor, type A domain"/>
    <property type="match status" value="5"/>
</dbReference>
<keyword evidence="4" id="KW-1015">Disulfide bond</keyword>
<feature type="region of interest" description="Disordered" evidence="5">
    <location>
        <begin position="1642"/>
        <end position="1663"/>
    </location>
</feature>
<evidence type="ECO:0000259" key="7">
    <source>
        <dbReference type="PROSITE" id="PS50026"/>
    </source>
</evidence>
<dbReference type="CDD" id="cd01450">
    <property type="entry name" value="vWFA_subfamily_ECM"/>
    <property type="match status" value="1"/>
</dbReference>
<protein>
    <submittedName>
        <fullName evidence="10">VWFA domain-containing protein</fullName>
    </submittedName>
</protein>
<dbReference type="SMART" id="SM00604">
    <property type="entry name" value="MD"/>
    <property type="match status" value="1"/>
</dbReference>
<feature type="domain" description="EGF-like" evidence="7">
    <location>
        <begin position="662"/>
        <end position="699"/>
    </location>
</feature>
<comment type="caution">
    <text evidence="4">Lacks conserved residue(s) required for the propagation of feature annotation.</text>
</comment>
<evidence type="ECO:0000256" key="5">
    <source>
        <dbReference type="SAM" id="MobiDB-lite"/>
    </source>
</evidence>
<feature type="chain" id="PRO_5036976393" evidence="6">
    <location>
        <begin position="22"/>
        <end position="2926"/>
    </location>
</feature>
<dbReference type="CDD" id="cd00054">
    <property type="entry name" value="EGF_CA"/>
    <property type="match status" value="1"/>
</dbReference>
<evidence type="ECO:0000259" key="8">
    <source>
        <dbReference type="PROSITE" id="PS50234"/>
    </source>
</evidence>
<name>A0A914VLC8_9BILA</name>
<comment type="subcellular location">
    <subcellularLocation>
        <location evidence="1">Secreted</location>
    </subcellularLocation>
</comment>
<dbReference type="Pfam" id="PF25106">
    <property type="entry name" value="VWA_4"/>
    <property type="match status" value="1"/>
</dbReference>
<evidence type="ECO:0000256" key="3">
    <source>
        <dbReference type="ARBA" id="ARBA00022729"/>
    </source>
</evidence>
<feature type="domain" description="EGF-like" evidence="7">
    <location>
        <begin position="1150"/>
        <end position="1185"/>
    </location>
</feature>
<dbReference type="InterPro" id="IPR036465">
    <property type="entry name" value="vWFA_dom_sf"/>
</dbReference>
<keyword evidence="4" id="KW-0245">EGF-like domain</keyword>
<dbReference type="WBParaSite" id="PSAMB.scaffold2162size24937.g16745.t1">
    <property type="protein sequence ID" value="PSAMB.scaffold2162size24937.g16745.t1"/>
    <property type="gene ID" value="PSAMB.scaffold2162size24937.g16745"/>
</dbReference>
<dbReference type="InterPro" id="IPR002035">
    <property type="entry name" value="VWF_A"/>
</dbReference>
<dbReference type="InterPro" id="IPR053295">
    <property type="entry name" value="Innate_immunity_reg"/>
</dbReference>
<dbReference type="SUPFAM" id="SSF53300">
    <property type="entry name" value="vWA-like"/>
    <property type="match status" value="6"/>
</dbReference>
<evidence type="ECO:0000256" key="1">
    <source>
        <dbReference type="ARBA" id="ARBA00004613"/>
    </source>
</evidence>
<dbReference type="PANTHER" id="PTHR47324">
    <property type="entry name" value="PROTEIN IRG-7-RELATED"/>
    <property type="match status" value="1"/>
</dbReference>
<feature type="domain" description="EGF-like" evidence="7">
    <location>
        <begin position="169"/>
        <end position="203"/>
    </location>
</feature>
<evidence type="ECO:0000313" key="10">
    <source>
        <dbReference type="WBParaSite" id="PSAMB.scaffold2162size24937.g16745.t1"/>
    </source>
</evidence>
<dbReference type="InterPro" id="IPR056861">
    <property type="entry name" value="HMCN1-like_VWA"/>
</dbReference>
<keyword evidence="2" id="KW-0964">Secreted</keyword>
<feature type="disulfide bond" evidence="4">
    <location>
        <begin position="193"/>
        <end position="202"/>
    </location>
</feature>
<evidence type="ECO:0000256" key="2">
    <source>
        <dbReference type="ARBA" id="ARBA00022525"/>
    </source>
</evidence>
<dbReference type="PANTHER" id="PTHR47324:SF3">
    <property type="entry name" value="EGF-LIKE DOMAIN-CONTAINING PROTEIN"/>
    <property type="match status" value="1"/>
</dbReference>
<feature type="disulfide bond" evidence="4">
    <location>
        <begin position="1175"/>
        <end position="1184"/>
    </location>
</feature>
<proteinExistence type="predicted"/>
<dbReference type="SMART" id="SM00181">
    <property type="entry name" value="EGF"/>
    <property type="match status" value="4"/>
</dbReference>
<dbReference type="InterPro" id="IPR000742">
    <property type="entry name" value="EGF"/>
</dbReference>
<feature type="domain" description="VWFA" evidence="8">
    <location>
        <begin position="2166"/>
        <end position="2367"/>
    </location>
</feature>
<evidence type="ECO:0000256" key="4">
    <source>
        <dbReference type="PROSITE-ProRule" id="PRU00076"/>
    </source>
</evidence>
<dbReference type="PROSITE" id="PS00022">
    <property type="entry name" value="EGF_1"/>
    <property type="match status" value="4"/>
</dbReference>
<dbReference type="Pfam" id="PF00092">
    <property type="entry name" value="VWA"/>
    <property type="match status" value="5"/>
</dbReference>
<keyword evidence="3 6" id="KW-0732">Signal</keyword>
<dbReference type="CDD" id="cd00198">
    <property type="entry name" value="vWFA"/>
    <property type="match status" value="1"/>
</dbReference>
<sequence>MRRVLATVAAFLLAFPSHAAANYEKFTYGIDVSLHFDLEFTRSSSEKLQIASEQIHQKLSQSLSRENFDVDILRLIDAKKFHFEEGTIFYAKISSDNVISRDELETIRFNETTMTFGLLIYGDSPRPHLDDDDDDDDDEMSASSLQAGTCQNGGFPLSNGSCNCPAYIGAALCTDWQCLNGGFRNGNAPTCVCPPGYLGSHCEPVQCKPLASQNFDVRQTTLTYLFTANMPFLQYSMQSLHDATAVVLNTTDFYNYQFYGIDTKFPFSKVVTTRQEFLNNLEPSMWSGSLPPDSCNSPHQILNAIYTLLTSGKAKPKSPLYVFVNVPATDYYDINLENQIVQIAIAFQVRIHVIGTYLQGCDGFSSNLWFTNPAYMVLGRIARRTFGQFVPIDYTFNGNPTGNSTAEVVTAMLNSQRLSENPDILASGFFSDCRFAARNDLHFNLDSTSFFVSISTNVPANDFRYLLPGTATLLVQTGNWRLYRVDDVGFGQASVLFGTYTIGISCAYQVWASSPNHAFLSFTPNELSDANSPIPPFGTPNRIVAHLTSSSNSLPVSIAVKVNDSTIFQGSGSLRNSCQFEYDFGSWSCGIPGGGDGSILIEAADSSGNLFSRVYPIFCNQGGSLSPTTTPSTASSTSVPPINCTNYGTPLGGQCVCPPDFTGPNCQCPVCRNSGSCIIVNDTSGYCNCSVGYAGKNCLNFECTQNKTSPSGPVTNVSLGIVILNSASMMADAADSIMQGMDSFFNYADATYSGYYQNFVVTKFNSTASPTDVYTNRYLAWRDMQISDDPDTACDAQQTLLALSNTISHPAFVPGSQVFVFTNTLFGDASNIDALQKIISQKRPKLMFFILADSGACSDGLLSNPDAMTVYRQLAAITGGFAARISKTDLQPLIQAMAPISYQAQTMSQMDVDDCRIATKETLILSRFGQTSFAINVIAIGHFPVVIVQDIITNQNITHKVPDVTSYNFNLFQLTIPQGLHSVYFSSLYIAEAEHCQFRMFESSNYQIDYGFTDDPNDDLTSTYPIFGKPMYAVAHQLNGFSQDPLSNSGSITLSVYSSSAAETAGASNYVYTTTSSGRGSCGYETYFKYPWTCLAPGQFFFMRFVNSFNGNFFIRSAVTQCRKDSEQIQCLNGGTPNGNACTCTAGLWSGTYCEIPICYNGGSATAENLMYCACPPTYSGAHCENTFCSIVNQNAGLYDTNYKSLTFVVQRTNSIQGHFNAIFSQIQAYKAMTRIQQYSLVLFSDQDVTPVVSTSSLSRFQEVVTSTLTINPPPNDPVSSVKSIEALTAALQLQTANKGFIVLITDTAPDQTFSAEDFYQQLQLSQSTVEVLSTNITLASSSTLLRQVAVSSGGQFVAALSTLLNAQLGVVQSNSAASCPASNSVSFAVDSQTTAIYILAYGQTIQSVKNAAGADVTGTMLATDGQNMAIGSYNTANSFGTWTITLAAGGSGPCSFQVLANSQLQISFGFSTDPKSDFPLAALSSLGTTNFMFHLNPTSFPIGSFLQAPSVTTSGIQGGIVGSTISTSVSNTRMDCSFELTAPLTCDDGGVQLFISGSVSSGGAFQRTVSVFCRQPKTCMNGGTIVNGMCQCSSWWTGFDCRSPVCINGGTVDRYACNCPVGNYGDHCELTNQLSTTTSTSSTTISTTTVPETTTSTTLPTTSTLTSITSTTPLSTVSSMTQSPSLSCNLKQLKYDFTLLIDTSDAVSTDDFTAMKTMLIDLVSEYNISNSTAKFIIFFMDSGVDYEDAGFNWGTQTQEELVLTIQELKQNLVTAQNLENALSYIQRYMKGAGYPGDGYRPGVTGILLYITGTTRFTGLPPYDVASSLRSQGVNMAAIQFEPNANTTYLSEVVGGDDCVFSALDSSSRKAAVLWFQNKTCNAQFCTNQPSSASTSLTSTTIISTTTSTTTASETTTSILTTPPSTTSTTQGSISCDLTELHYDIYLIIDCSEGISDADFAILKEKLIAFVSAYTVSDSLAQFMVLTVGDNAQISNTEFHSGQTLEDDVMFAIDNIQQSGESGQSLYEAIEMVESYSIRLGSKSAKQMAVYFTGNTNFDSEPFTLAQHAAAFANMNFVAIQYGAGANVDSLSYLVGGTACVYQAVTDEARNGLVSWLQAKTCNADFCIISLTTLSGEPSSTTPMSTVSSMTQSPSLSCNLKQLKYDVTLLIDNSNAVSPEDFIAVKTMLIDLVSEYNISQSAAKFAVFVVSSDGDYQYSGFNDGTQTQEELLLTIQELRQDLVTEQNLESALLFIRDFMKMAGQSGDGYRPGVTGILLYITGTTRFTGLPPYDVASSLRSQGVNMAAIQFEPNANTTYLSEVVGGDDCRAILHKPPVTHNNLNNTNNDAFNYFNYNNDTSNNIYNDIFNYNSNNYNDINTYNHINYYDAYTYFNDNNDTSNYYDTHNYFNYNYNTYNYVDDYSTNNNFINNYNHYTYNYFNDNYNTYNNVNDYDADNYFNDYHNTSNYYDTHNVNNYIYNYNTTNYFNNHYDAIAILRSIRRFRHYCHSRYLSVHGAVSAAGTAHSSLCESALLLMRLIILQLDQVLSDFVDGYTFGASGTQFMAILARNTATSLATFTAFSKGQEFVDAVIHSVTSQVSGSLTTLDSALKLIIDSSQSAQANGYRPNAARLIVLMMANNYTDNGFGPVVSANSLRSSGNFTFLEITFGTGVSAYQSGLVVGGRDCVSEANSQSAQWLQYKTCTRDFCPKPTTTSTTLFPPSPTTPASCNLQMVTYDVVLLLDSSDLIGESNFNAAKQAIIDYASQYAWTNTKFALVMCTTQAVQYNTFASFTNFNDFKNMIQGLQFSPGYPFANFAKGITTADQLFMTGNGHRPSAYPMVVFIVGSSIMVDARGAAQNLRYNKGVFMAGITISPTGSTIADLGQLTGGDSCASSAADSSQLKASFDWLAAKTCSLQFCDTNPAGR</sequence>
<dbReference type="PROSITE" id="PS50234">
    <property type="entry name" value="VWFA"/>
    <property type="match status" value="4"/>
</dbReference>
<reference evidence="10" key="1">
    <citation type="submission" date="2022-11" db="UniProtKB">
        <authorList>
            <consortium name="WormBaseParasite"/>
        </authorList>
    </citation>
    <scope>IDENTIFICATION</scope>
</reference>
<dbReference type="PROSITE" id="PS50026">
    <property type="entry name" value="EGF_3"/>
    <property type="match status" value="3"/>
</dbReference>
<dbReference type="SMART" id="SM00327">
    <property type="entry name" value="VWA"/>
    <property type="match status" value="4"/>
</dbReference>
<keyword evidence="9" id="KW-1185">Reference proteome</keyword>
<evidence type="ECO:0000256" key="6">
    <source>
        <dbReference type="SAM" id="SignalP"/>
    </source>
</evidence>
<feature type="disulfide bond" evidence="4">
    <location>
        <begin position="689"/>
        <end position="698"/>
    </location>
</feature>
<feature type="domain" description="VWFA" evidence="8">
    <location>
        <begin position="1944"/>
        <end position="2121"/>
    </location>
</feature>
<accession>A0A914VLC8</accession>